<proteinExistence type="predicted"/>
<dbReference type="PROSITE" id="PS51257">
    <property type="entry name" value="PROKAR_LIPOPROTEIN"/>
    <property type="match status" value="1"/>
</dbReference>
<dbReference type="AlphaFoldDB" id="A0AAD9EFB6"/>
<comment type="caution">
    <text evidence="2">The sequence shown here is derived from an EMBL/GenBank/DDBJ whole genome shotgun (WGS) entry which is preliminary data.</text>
</comment>
<keyword evidence="1" id="KW-1133">Transmembrane helix</keyword>
<accession>A0AAD9EFB6</accession>
<protein>
    <submittedName>
        <fullName evidence="2">Uncharacterized protein</fullName>
    </submittedName>
</protein>
<gene>
    <name evidence="2" type="ORF">CCHR01_14607</name>
</gene>
<name>A0AAD9EFB6_9PEZI</name>
<dbReference type="EMBL" id="JAQOWY010000396">
    <property type="protein sequence ID" value="KAK1842761.1"/>
    <property type="molecule type" value="Genomic_DNA"/>
</dbReference>
<feature type="transmembrane region" description="Helical" evidence="1">
    <location>
        <begin position="21"/>
        <end position="41"/>
    </location>
</feature>
<evidence type="ECO:0000256" key="1">
    <source>
        <dbReference type="SAM" id="Phobius"/>
    </source>
</evidence>
<keyword evidence="3" id="KW-1185">Reference proteome</keyword>
<evidence type="ECO:0000313" key="2">
    <source>
        <dbReference type="EMBL" id="KAK1842761.1"/>
    </source>
</evidence>
<keyword evidence="1" id="KW-0812">Transmembrane</keyword>
<sequence>MKENGRAQSSGSSYAVSRARRSRGCTILIFALACVLAFSFFKGSREIPKVQDGAIPGRRDVRSLNQEKDQVRLGGSLIGEPEDSAGDSFYASDLLAKVAKNRPGFPHPKEDNNEVDGSAVSKDAEFYASDAVAKAQKEAMKRKGST</sequence>
<organism evidence="2 3">
    <name type="scientific">Colletotrichum chrysophilum</name>
    <dbReference type="NCBI Taxonomy" id="1836956"/>
    <lineage>
        <taxon>Eukaryota</taxon>
        <taxon>Fungi</taxon>
        <taxon>Dikarya</taxon>
        <taxon>Ascomycota</taxon>
        <taxon>Pezizomycotina</taxon>
        <taxon>Sordariomycetes</taxon>
        <taxon>Hypocreomycetidae</taxon>
        <taxon>Glomerellales</taxon>
        <taxon>Glomerellaceae</taxon>
        <taxon>Colletotrichum</taxon>
        <taxon>Colletotrichum gloeosporioides species complex</taxon>
    </lineage>
</organism>
<dbReference type="Proteomes" id="UP001243330">
    <property type="component" value="Unassembled WGS sequence"/>
</dbReference>
<evidence type="ECO:0000313" key="3">
    <source>
        <dbReference type="Proteomes" id="UP001243330"/>
    </source>
</evidence>
<reference evidence="2" key="1">
    <citation type="submission" date="2023-01" db="EMBL/GenBank/DDBJ databases">
        <title>Colletotrichum chrysophilum M932 genome sequence.</title>
        <authorList>
            <person name="Baroncelli R."/>
        </authorList>
    </citation>
    <scope>NUCLEOTIDE SEQUENCE</scope>
    <source>
        <strain evidence="2">M932</strain>
    </source>
</reference>
<keyword evidence="1" id="KW-0472">Membrane</keyword>